<dbReference type="GeneID" id="89336563"/>
<feature type="transmembrane region" description="Helical" evidence="1">
    <location>
        <begin position="6"/>
        <end position="22"/>
    </location>
</feature>
<dbReference type="InterPro" id="IPR014574">
    <property type="entry name" value="UCP032908"/>
</dbReference>
<dbReference type="InterPro" id="IPR043831">
    <property type="entry name" value="DUF5808"/>
</dbReference>
<dbReference type="Pfam" id="PF19124">
    <property type="entry name" value="DUF5808"/>
    <property type="match status" value="1"/>
</dbReference>
<dbReference type="GO" id="GO:0009636">
    <property type="term" value="P:response to toxic substance"/>
    <property type="evidence" value="ECO:0007669"/>
    <property type="project" value="TreeGrafter"/>
</dbReference>
<dbReference type="PIRSF" id="PIRSF032908">
    <property type="entry name" value="UCP032908"/>
    <property type="match status" value="1"/>
</dbReference>
<proteinExistence type="predicted"/>
<evidence type="ECO:0000259" key="2">
    <source>
        <dbReference type="Pfam" id="PF19124"/>
    </source>
</evidence>
<feature type="transmembrane region" description="Helical" evidence="1">
    <location>
        <begin position="249"/>
        <end position="271"/>
    </location>
</feature>
<feature type="transmembrane region" description="Helical" evidence="1">
    <location>
        <begin position="174"/>
        <end position="195"/>
    </location>
</feature>
<dbReference type="PANTHER" id="PTHR37810:SF5">
    <property type="entry name" value="IMMUNITY PROTEIN SDPI"/>
    <property type="match status" value="1"/>
</dbReference>
<sequence>MIIINVVLYVIFAFIFLNYWLLPKLQPPDLLIGARVTEDFKKEKGKEIIKGYRLSLLGVTALSLIVSYFLGFFSVLIYSILLIIIVIYWRKVVIKSRGTLPTITIRYFIVDTERKINRSVIIPLSVAWIIFVSTMIFGLVFYSSAPQLIPYHVSGNGYVSYVLKTPLNYYRVEIVNAIVLTLFTLLGTLVVRTSNLVNPSYPKESYVAFKKFKEGIMILLGIVSIFVSLTFTSVSLFVWTIITSYQFEIIITTFLSLMFVLISSLIIRIGVEGASYLGEVKVSEGVLMDDKYWKGGIIYVNPKDPRIWVPKRNGVGYTLNFGHITSILIFLSIIFFALLIVVIAVK</sequence>
<dbReference type="Proteomes" id="UP001432202">
    <property type="component" value="Chromosome"/>
</dbReference>
<feature type="transmembrane region" description="Helical" evidence="1">
    <location>
        <begin position="215"/>
        <end position="242"/>
    </location>
</feature>
<name>A0AAX4KWM6_9CREN</name>
<feature type="transmembrane region" description="Helical" evidence="1">
    <location>
        <begin position="120"/>
        <end position="142"/>
    </location>
</feature>
<reference evidence="3 4" key="1">
    <citation type="submission" date="2024-02" db="EMBL/GenBank/DDBJ databases">
        <title>STSV induces naive adaptation in Sulfolobus.</title>
        <authorList>
            <person name="Xiang X."/>
            <person name="Song M."/>
        </authorList>
    </citation>
    <scope>NUCLEOTIDE SEQUENCE [LARGE SCALE GENOMIC DNA]</scope>
    <source>
        <strain evidence="3 4">RT2</strain>
    </source>
</reference>
<evidence type="ECO:0000313" key="3">
    <source>
        <dbReference type="EMBL" id="WWQ59315.1"/>
    </source>
</evidence>
<organism evidence="3 4">
    <name type="scientific">Sulfolobus tengchongensis</name>
    <dbReference type="NCBI Taxonomy" id="207809"/>
    <lineage>
        <taxon>Archaea</taxon>
        <taxon>Thermoproteota</taxon>
        <taxon>Thermoprotei</taxon>
        <taxon>Sulfolobales</taxon>
        <taxon>Sulfolobaceae</taxon>
        <taxon>Sulfolobus</taxon>
    </lineage>
</organism>
<keyword evidence="4" id="KW-1185">Reference proteome</keyword>
<gene>
    <name evidence="3" type="ORF">V6M85_07305</name>
</gene>
<feature type="transmembrane region" description="Helical" evidence="1">
    <location>
        <begin position="321"/>
        <end position="345"/>
    </location>
</feature>
<accession>A0AAX4KWM6</accession>
<feature type="domain" description="DUF5808" evidence="2">
    <location>
        <begin position="302"/>
        <end position="326"/>
    </location>
</feature>
<keyword evidence="1" id="KW-0472">Membrane</keyword>
<keyword evidence="1" id="KW-1133">Transmembrane helix</keyword>
<feature type="transmembrane region" description="Helical" evidence="1">
    <location>
        <begin position="56"/>
        <end position="89"/>
    </location>
</feature>
<evidence type="ECO:0000256" key="1">
    <source>
        <dbReference type="SAM" id="Phobius"/>
    </source>
</evidence>
<dbReference type="RefSeq" id="WP_338598387.1">
    <property type="nucleotide sequence ID" value="NZ_CP146016.1"/>
</dbReference>
<dbReference type="EMBL" id="CP146016">
    <property type="protein sequence ID" value="WWQ59315.1"/>
    <property type="molecule type" value="Genomic_DNA"/>
</dbReference>
<keyword evidence="1" id="KW-0812">Transmembrane</keyword>
<dbReference type="PANTHER" id="PTHR37810">
    <property type="entry name" value="IMMUNITY PROTEIN SDPI"/>
    <property type="match status" value="1"/>
</dbReference>
<dbReference type="AlphaFoldDB" id="A0AAX4KWM6"/>
<evidence type="ECO:0000313" key="4">
    <source>
        <dbReference type="Proteomes" id="UP001432202"/>
    </source>
</evidence>
<protein>
    <submittedName>
        <fullName evidence="3">DUF5808 domain-containing protein</fullName>
    </submittedName>
</protein>